<evidence type="ECO:0000313" key="2">
    <source>
        <dbReference type="Proteomes" id="UP000199600"/>
    </source>
</evidence>
<proteinExistence type="predicted"/>
<dbReference type="InterPro" id="IPR017521">
    <property type="entry name" value="Sugar_tfrase_PEP-CTERM_Stp1"/>
</dbReference>
<dbReference type="GO" id="GO:0016757">
    <property type="term" value="F:glycosyltransferase activity"/>
    <property type="evidence" value="ECO:0007669"/>
    <property type="project" value="TreeGrafter"/>
</dbReference>
<dbReference type="SUPFAM" id="SSF53756">
    <property type="entry name" value="UDP-Glycosyltransferase/glycogen phosphorylase"/>
    <property type="match status" value="1"/>
</dbReference>
<dbReference type="PANTHER" id="PTHR12526">
    <property type="entry name" value="GLYCOSYLTRANSFERASE"/>
    <property type="match status" value="1"/>
</dbReference>
<dbReference type="AlphaFoldDB" id="A0A1A8XLM0"/>
<sequence length="406" mass="45333">MRGSVANLLYLVHRLPYPPNKGDKVRSFNLLRHLASKHRVFLGTFIDDPQDEIYVDKLPAYCADLNIVRLSPRAAKLRSLSGLLSNEALSLPYYRNASLQTWVDRVLREEGISAAVIFSSVMAQYVRDVPNLQVLVDFVDVDSAKWTQYAPNHRWPMSWLYRREGERLLAFERSVAQQATHSFFVTENEAELFCRHAPESSGRVDAVCNGVDAEFFSPDHPMPSPYRSGEIPLVFTGAMDYWPNIDAVSWFSANIFPQLLRDVPRLRFYIVGRSPAPAVLALAGEQVTVTGTVDDVRPYLRHAAVVVAPLRLARGIQNKVLEAMAMGLPVVASQECAGAIDAVAERDFLTAATADDYVRQIGSLLQSPERAKAMGQAAREQVLARYSWDAHLSGIDRYLVEPDIGS</sequence>
<protein>
    <submittedName>
        <fullName evidence="1">Glycosyl transferase, group 1</fullName>
    </submittedName>
</protein>
<organism evidence="1 2">
    <name type="scientific">Candidatus Propionivibrio aalborgensis</name>
    <dbReference type="NCBI Taxonomy" id="1860101"/>
    <lineage>
        <taxon>Bacteria</taxon>
        <taxon>Pseudomonadati</taxon>
        <taxon>Pseudomonadota</taxon>
        <taxon>Betaproteobacteria</taxon>
        <taxon>Rhodocyclales</taxon>
        <taxon>Rhodocyclaceae</taxon>
        <taxon>Propionivibrio</taxon>
    </lineage>
</organism>
<dbReference type="CDD" id="cd03801">
    <property type="entry name" value="GT4_PimA-like"/>
    <property type="match status" value="1"/>
</dbReference>
<keyword evidence="1" id="KW-0808">Transferase</keyword>
<name>A0A1A8XLM0_9RHOO</name>
<evidence type="ECO:0000313" key="1">
    <source>
        <dbReference type="EMBL" id="SBT05566.1"/>
    </source>
</evidence>
<dbReference type="Pfam" id="PF13692">
    <property type="entry name" value="Glyco_trans_1_4"/>
    <property type="match status" value="1"/>
</dbReference>
<gene>
    <name evidence="1" type="ORF">PROAA_1580006</name>
</gene>
<dbReference type="Proteomes" id="UP000199600">
    <property type="component" value="Unassembled WGS sequence"/>
</dbReference>
<reference evidence="1 2" key="1">
    <citation type="submission" date="2016-06" db="EMBL/GenBank/DDBJ databases">
        <authorList>
            <person name="Kjaerup R.B."/>
            <person name="Dalgaard T.S."/>
            <person name="Juul-Madsen H.R."/>
        </authorList>
    </citation>
    <scope>NUCLEOTIDE SEQUENCE [LARGE SCALE GENOMIC DNA]</scope>
    <source>
        <strain evidence="1">2</strain>
    </source>
</reference>
<dbReference type="EMBL" id="FLQY01000066">
    <property type="protein sequence ID" value="SBT05566.1"/>
    <property type="molecule type" value="Genomic_DNA"/>
</dbReference>
<keyword evidence="2" id="KW-1185">Reference proteome</keyword>
<dbReference type="PANTHER" id="PTHR12526:SF600">
    <property type="entry name" value="GLYCOSYL TRANSFERASE GROUP 1"/>
    <property type="match status" value="1"/>
</dbReference>
<dbReference type="Gene3D" id="3.40.50.2000">
    <property type="entry name" value="Glycogen Phosphorylase B"/>
    <property type="match status" value="2"/>
</dbReference>
<dbReference type="NCBIfam" id="TIGR03087">
    <property type="entry name" value="stp1"/>
    <property type="match status" value="1"/>
</dbReference>
<accession>A0A1A8XLM0</accession>